<evidence type="ECO:0000313" key="3">
    <source>
        <dbReference type="Proteomes" id="UP000280298"/>
    </source>
</evidence>
<feature type="transmembrane region" description="Helical" evidence="1">
    <location>
        <begin position="21"/>
        <end position="41"/>
    </location>
</feature>
<keyword evidence="1" id="KW-0472">Membrane</keyword>
<accession>A0A3S5HT80</accession>
<keyword evidence="1" id="KW-0812">Transmembrane</keyword>
<feature type="transmembrane region" description="Helical" evidence="1">
    <location>
        <begin position="158"/>
        <end position="175"/>
    </location>
</feature>
<evidence type="ECO:0000256" key="1">
    <source>
        <dbReference type="SAM" id="Phobius"/>
    </source>
</evidence>
<keyword evidence="3" id="KW-1185">Reference proteome</keyword>
<sequence length="181" mass="20101">MAQVAAGGHRMEMASRRVGKTVCWVIVLVLWLLLCAHLLRGVWHLEAWRRVAFCTLGAMGVYYVWRFGLCAHLKASPTALTVRNRFSRWHVPFSDIADVTWVPGQGPRLALHSGPTVRLDAYAGWPAGPRGRQMMTDLIAARSSSPSSTPEVSTKRRAGGMAELFLLSVCVWFYVTTQMAS</sequence>
<dbReference type="OrthoDB" id="4323810at2"/>
<dbReference type="EMBL" id="CP034539">
    <property type="protein sequence ID" value="AZQ32308.1"/>
    <property type="molecule type" value="Genomic_DNA"/>
</dbReference>
<keyword evidence="1" id="KW-1133">Transmembrane helix</keyword>
<feature type="transmembrane region" description="Helical" evidence="1">
    <location>
        <begin position="47"/>
        <end position="65"/>
    </location>
</feature>
<evidence type="ECO:0000313" key="2">
    <source>
        <dbReference type="EMBL" id="AZQ32308.1"/>
    </source>
</evidence>
<organism evidence="2 3">
    <name type="scientific">Streptomyces cyaneochromogenes</name>
    <dbReference type="NCBI Taxonomy" id="2496836"/>
    <lineage>
        <taxon>Bacteria</taxon>
        <taxon>Bacillati</taxon>
        <taxon>Actinomycetota</taxon>
        <taxon>Actinomycetes</taxon>
        <taxon>Kitasatosporales</taxon>
        <taxon>Streptomycetaceae</taxon>
        <taxon>Streptomyces</taxon>
    </lineage>
</organism>
<reference evidence="2 3" key="1">
    <citation type="journal article" date="2019" name="Int. J. Syst. Evol. Microbiol.">
        <title>Streptomyces cyaneochromogenes sp. nov., a blue pigment-producing actinomycete from manganese-contaminated soil.</title>
        <authorList>
            <person name="Tang X."/>
            <person name="Zhao J."/>
            <person name="Li K."/>
            <person name="Chen Z."/>
            <person name="Sun Y."/>
            <person name="Gao J."/>
        </authorList>
    </citation>
    <scope>NUCLEOTIDE SEQUENCE [LARGE SCALE GENOMIC DNA]</scope>
    <source>
        <strain evidence="2 3">MK-45</strain>
    </source>
</reference>
<dbReference type="RefSeq" id="WP_126387870.1">
    <property type="nucleotide sequence ID" value="NZ_CP034539.1"/>
</dbReference>
<proteinExistence type="predicted"/>
<name>A0A3S5HT80_9ACTN</name>
<gene>
    <name evidence="2" type="ORF">EJ357_01585</name>
</gene>
<evidence type="ECO:0008006" key="4">
    <source>
        <dbReference type="Google" id="ProtNLM"/>
    </source>
</evidence>
<dbReference type="KEGG" id="scya:EJ357_01585"/>
<protein>
    <recommendedName>
        <fullName evidence="4">PH domain-containing protein</fullName>
    </recommendedName>
</protein>
<dbReference type="AlphaFoldDB" id="A0A3S5HT80"/>
<dbReference type="Proteomes" id="UP000280298">
    <property type="component" value="Chromosome"/>
</dbReference>